<sequence length="173" mass="19573">MLDIEDGLLKTEKQNVRNYEWHGRSAMLVELVTSTVIIGGAVGALIGGGFFKDADDDFIKKVEHRIECIIHLHDVHRKLLEHVFVTPIGPEKRLLLRIHFVECGLSGLNSVIQDKYLNSDINIRKGFSIVSYLLQAVKQMSEPNGISDSKTANSWLQRIMKDPHLEPESEDKL</sequence>
<keyword evidence="3" id="KW-1185">Reference proteome</keyword>
<proteinExistence type="predicted"/>
<feature type="transmembrane region" description="Helical" evidence="1">
    <location>
        <begin position="31"/>
        <end position="51"/>
    </location>
</feature>
<protein>
    <submittedName>
        <fullName evidence="2">18485_t:CDS:1</fullName>
    </submittedName>
</protein>
<evidence type="ECO:0000313" key="2">
    <source>
        <dbReference type="EMBL" id="CAG8587676.1"/>
    </source>
</evidence>
<keyword evidence="1" id="KW-1133">Transmembrane helix</keyword>
<keyword evidence="1" id="KW-0472">Membrane</keyword>
<comment type="caution">
    <text evidence="2">The sequence shown here is derived from an EMBL/GenBank/DDBJ whole genome shotgun (WGS) entry which is preliminary data.</text>
</comment>
<dbReference type="AlphaFoldDB" id="A0A9N9C1U2"/>
<organism evidence="2 3">
    <name type="scientific">Dentiscutata erythropus</name>
    <dbReference type="NCBI Taxonomy" id="1348616"/>
    <lineage>
        <taxon>Eukaryota</taxon>
        <taxon>Fungi</taxon>
        <taxon>Fungi incertae sedis</taxon>
        <taxon>Mucoromycota</taxon>
        <taxon>Glomeromycotina</taxon>
        <taxon>Glomeromycetes</taxon>
        <taxon>Diversisporales</taxon>
        <taxon>Gigasporaceae</taxon>
        <taxon>Dentiscutata</taxon>
    </lineage>
</organism>
<evidence type="ECO:0000256" key="1">
    <source>
        <dbReference type="SAM" id="Phobius"/>
    </source>
</evidence>
<reference evidence="2" key="1">
    <citation type="submission" date="2021-06" db="EMBL/GenBank/DDBJ databases">
        <authorList>
            <person name="Kallberg Y."/>
            <person name="Tangrot J."/>
            <person name="Rosling A."/>
        </authorList>
    </citation>
    <scope>NUCLEOTIDE SEQUENCE</scope>
    <source>
        <strain evidence="2">MA453B</strain>
    </source>
</reference>
<keyword evidence="1" id="KW-0812">Transmembrane</keyword>
<gene>
    <name evidence="2" type="ORF">DERYTH_LOCUS7007</name>
</gene>
<evidence type="ECO:0000313" key="3">
    <source>
        <dbReference type="Proteomes" id="UP000789405"/>
    </source>
</evidence>
<feature type="non-terminal residue" evidence="2">
    <location>
        <position position="173"/>
    </location>
</feature>
<name>A0A9N9C1U2_9GLOM</name>
<dbReference type="EMBL" id="CAJVPY010003292">
    <property type="protein sequence ID" value="CAG8587676.1"/>
    <property type="molecule type" value="Genomic_DNA"/>
</dbReference>
<accession>A0A9N9C1U2</accession>
<dbReference type="Proteomes" id="UP000789405">
    <property type="component" value="Unassembled WGS sequence"/>
</dbReference>